<comment type="caution">
    <text evidence="3">The sequence shown here is derived from an EMBL/GenBank/DDBJ whole genome shotgun (WGS) entry which is preliminary data.</text>
</comment>
<evidence type="ECO:0000256" key="1">
    <source>
        <dbReference type="SAM" id="MobiDB-lite"/>
    </source>
</evidence>
<dbReference type="Proteomes" id="UP000660262">
    <property type="component" value="Unassembled WGS sequence"/>
</dbReference>
<keyword evidence="2" id="KW-0812">Transmembrane</keyword>
<keyword evidence="4" id="KW-1185">Reference proteome</keyword>
<name>A0A830HLA6_9CHLO</name>
<accession>A0A830HLA6</accession>
<feature type="compositionally biased region" description="Basic and acidic residues" evidence="1">
    <location>
        <begin position="14"/>
        <end position="25"/>
    </location>
</feature>
<organism evidence="3 4">
    <name type="scientific">Pycnococcus provasolii</name>
    <dbReference type="NCBI Taxonomy" id="41880"/>
    <lineage>
        <taxon>Eukaryota</taxon>
        <taxon>Viridiplantae</taxon>
        <taxon>Chlorophyta</taxon>
        <taxon>Pseudoscourfieldiophyceae</taxon>
        <taxon>Pseudoscourfieldiales</taxon>
        <taxon>Pycnococcaceae</taxon>
        <taxon>Pycnococcus</taxon>
    </lineage>
</organism>
<dbReference type="EMBL" id="BNJQ01000011">
    <property type="protein sequence ID" value="GHP05787.1"/>
    <property type="molecule type" value="Genomic_DNA"/>
</dbReference>
<proteinExistence type="predicted"/>
<feature type="transmembrane region" description="Helical" evidence="2">
    <location>
        <begin position="39"/>
        <end position="59"/>
    </location>
</feature>
<keyword evidence="2" id="KW-0472">Membrane</keyword>
<protein>
    <submittedName>
        <fullName evidence="3">Uncharacterized protein</fullName>
    </submittedName>
</protein>
<evidence type="ECO:0000256" key="2">
    <source>
        <dbReference type="SAM" id="Phobius"/>
    </source>
</evidence>
<reference evidence="3" key="1">
    <citation type="submission" date="2020-10" db="EMBL/GenBank/DDBJ databases">
        <title>Unveiling of a novel bifunctional photoreceptor, Dualchrome1, isolated from a cosmopolitan green alga.</title>
        <authorList>
            <person name="Suzuki S."/>
            <person name="Kawachi M."/>
        </authorList>
    </citation>
    <scope>NUCLEOTIDE SEQUENCE</scope>
    <source>
        <strain evidence="3">NIES 2893</strain>
    </source>
</reference>
<feature type="region of interest" description="Disordered" evidence="1">
    <location>
        <begin position="1"/>
        <end position="25"/>
    </location>
</feature>
<evidence type="ECO:0000313" key="3">
    <source>
        <dbReference type="EMBL" id="GHP05787.1"/>
    </source>
</evidence>
<evidence type="ECO:0000313" key="4">
    <source>
        <dbReference type="Proteomes" id="UP000660262"/>
    </source>
</evidence>
<dbReference type="AlphaFoldDB" id="A0A830HLA6"/>
<keyword evidence="2" id="KW-1133">Transmembrane helix</keyword>
<sequence length="142" mass="16464">MAADDENVPRRRREPKDVEYDDGRAPPKPKTLLDYVRSISLLHVFFLLLFVLPTIFGMYEWLASHGYLGAANVASSRGRGRVNWAARESIKAVYRDYNPEKLKGKELEKLNAIMDKYAGREDILLRKVVTKYKSQKPRDDYD</sequence>
<gene>
    <name evidence="3" type="ORF">PPROV_000453700</name>
</gene>